<dbReference type="EMBL" id="FNAG01000001">
    <property type="protein sequence ID" value="SDD16892.1"/>
    <property type="molecule type" value="Genomic_DNA"/>
</dbReference>
<organism evidence="3 4">
    <name type="scientific">Aquimonas voraii</name>
    <dbReference type="NCBI Taxonomy" id="265719"/>
    <lineage>
        <taxon>Bacteria</taxon>
        <taxon>Pseudomonadati</taxon>
        <taxon>Pseudomonadota</taxon>
        <taxon>Gammaproteobacteria</taxon>
        <taxon>Lysobacterales</taxon>
        <taxon>Lysobacteraceae</taxon>
        <taxon>Aquimonas</taxon>
    </lineage>
</organism>
<dbReference type="RefSeq" id="WP_091238493.1">
    <property type="nucleotide sequence ID" value="NZ_FNAG01000001.1"/>
</dbReference>
<dbReference type="CDD" id="cd16329">
    <property type="entry name" value="LolA_like"/>
    <property type="match status" value="1"/>
</dbReference>
<gene>
    <name evidence="3" type="ORF">SAMN04488509_101538</name>
</gene>
<evidence type="ECO:0000313" key="4">
    <source>
        <dbReference type="Proteomes" id="UP000199603"/>
    </source>
</evidence>
<dbReference type="OrthoDB" id="9803781at2"/>
<dbReference type="InterPro" id="IPR033399">
    <property type="entry name" value="TP_0789-like"/>
</dbReference>
<keyword evidence="1" id="KW-0732">Signal</keyword>
<evidence type="ECO:0000256" key="1">
    <source>
        <dbReference type="SAM" id="SignalP"/>
    </source>
</evidence>
<dbReference type="Pfam" id="PF17131">
    <property type="entry name" value="LolA_like"/>
    <property type="match status" value="1"/>
</dbReference>
<protein>
    <recommendedName>
        <fullName evidence="2">Uncharacterized protein TP-0789 domain-containing protein</fullName>
    </recommendedName>
</protein>
<evidence type="ECO:0000313" key="3">
    <source>
        <dbReference type="EMBL" id="SDD16892.1"/>
    </source>
</evidence>
<feature type="domain" description="Uncharacterized protein TP-0789" evidence="2">
    <location>
        <begin position="79"/>
        <end position="258"/>
    </location>
</feature>
<sequence length="267" mass="29738">MKPVLKTLALALLAALSAGPAQAREVDPRAEAIVAKAQQAARYAGDDGRSLARMLITDGRGQQQQRVFTILRRDIEDGGDQDFLVVFSRPADVRGTAFLVNKKTERDDDRWLYLPALDLEKRISAGDKRTSFVGSDFFYEDISGRNPALDWHSIVSEGEREIVIRCDPKEPDSVEFAYSHAVIDPATFLPIRAEYYNADGELFRKIETLETAVVQGHPTVIRSQVTDLRSGSSTLMEMRNPQYDLGLDASAFGTGALRNPPQQWLRP</sequence>
<feature type="signal peptide" evidence="1">
    <location>
        <begin position="1"/>
        <end position="23"/>
    </location>
</feature>
<dbReference type="Gene3D" id="2.50.20.10">
    <property type="entry name" value="Lipoprotein localisation LolA/LolB/LppX"/>
    <property type="match status" value="1"/>
</dbReference>
<evidence type="ECO:0000259" key="2">
    <source>
        <dbReference type="Pfam" id="PF17131"/>
    </source>
</evidence>
<dbReference type="STRING" id="265719.SAMN04488509_101538"/>
<accession>A0A1G6SJ08</accession>
<keyword evidence="4" id="KW-1185">Reference proteome</keyword>
<feature type="chain" id="PRO_5011746640" description="Uncharacterized protein TP-0789 domain-containing protein" evidence="1">
    <location>
        <begin position="24"/>
        <end position="267"/>
    </location>
</feature>
<dbReference type="Proteomes" id="UP000199603">
    <property type="component" value="Unassembled WGS sequence"/>
</dbReference>
<proteinExistence type="predicted"/>
<name>A0A1G6SJ08_9GAMM</name>
<reference evidence="3 4" key="1">
    <citation type="submission" date="2016-10" db="EMBL/GenBank/DDBJ databases">
        <authorList>
            <person name="de Groot N.N."/>
        </authorList>
    </citation>
    <scope>NUCLEOTIDE SEQUENCE [LARGE SCALE GENOMIC DNA]</scope>
    <source>
        <strain evidence="3 4">DSM 16957</strain>
    </source>
</reference>
<dbReference type="AlphaFoldDB" id="A0A1G6SJ08"/>